<protein>
    <submittedName>
        <fullName evidence="2">Uncharacterized protein</fullName>
    </submittedName>
</protein>
<evidence type="ECO:0000313" key="3">
    <source>
        <dbReference type="Proteomes" id="UP000635477"/>
    </source>
</evidence>
<feature type="compositionally biased region" description="Polar residues" evidence="1">
    <location>
        <begin position="170"/>
        <end position="187"/>
    </location>
</feature>
<reference evidence="2" key="2">
    <citation type="submission" date="2020-05" db="EMBL/GenBank/DDBJ databases">
        <authorList>
            <person name="Kim H.-S."/>
            <person name="Proctor R.H."/>
            <person name="Brown D.W."/>
        </authorList>
    </citation>
    <scope>NUCLEOTIDE SEQUENCE</scope>
    <source>
        <strain evidence="2">NRRL 22465</strain>
    </source>
</reference>
<feature type="compositionally biased region" description="Polar residues" evidence="1">
    <location>
        <begin position="17"/>
        <end position="33"/>
    </location>
</feature>
<comment type="caution">
    <text evidence="2">The sequence shown here is derived from an EMBL/GenBank/DDBJ whole genome shotgun (WGS) entry which is preliminary data.</text>
</comment>
<feature type="region of interest" description="Disordered" evidence="1">
    <location>
        <begin position="353"/>
        <end position="388"/>
    </location>
</feature>
<feature type="region of interest" description="Disordered" evidence="1">
    <location>
        <begin position="17"/>
        <end position="36"/>
    </location>
</feature>
<dbReference type="EMBL" id="JABEYC010000153">
    <property type="protein sequence ID" value="KAF4981718.1"/>
    <property type="molecule type" value="Genomic_DNA"/>
</dbReference>
<feature type="compositionally biased region" description="Acidic residues" evidence="1">
    <location>
        <begin position="364"/>
        <end position="379"/>
    </location>
</feature>
<sequence length="419" mass="47828">MVNNIPATSIFELLTHPNPTVSHKPPNSKTMTRNAKWHSPKEIKKWEDIHDFNVLKDSFGGRLMQEARRRDRDLPAYPYVHPQVDCVEREEDDTRDLYNKWTKSIVTAALDPIHHEFHPAMWSKGDPSPGKQVSEPPPGPPKQRQQPLRKCSKNARKPKKTSLGALRPDSGSSSWDSRPQDDNSTPASCRRERFPKEYKPSGKWKSEQLIEESFLNESGAFERGGSNLDVAWPIRQAFSYCILHMCRYGCILTCHEAFIFRIRPRANPPGNGPRGKNVLQRQLMTNGIMEYISIPWTNHRQGDMDSHGTWTINLALWFMHILVGNNYEACWQYDCLKDETLAALDSSALAVEPAPPVVGGDEVEKAEDDNEDNSVDSDDSDRTVPFEDDIFSPLRKRKRDAEADDGFNLSFTKRPFLEV</sequence>
<feature type="compositionally biased region" description="Basic and acidic residues" evidence="1">
    <location>
        <begin position="189"/>
        <end position="200"/>
    </location>
</feature>
<dbReference type="Proteomes" id="UP000635477">
    <property type="component" value="Unassembled WGS sequence"/>
</dbReference>
<organism evidence="2 3">
    <name type="scientific">Fusarium zealandicum</name>
    <dbReference type="NCBI Taxonomy" id="1053134"/>
    <lineage>
        <taxon>Eukaryota</taxon>
        <taxon>Fungi</taxon>
        <taxon>Dikarya</taxon>
        <taxon>Ascomycota</taxon>
        <taxon>Pezizomycotina</taxon>
        <taxon>Sordariomycetes</taxon>
        <taxon>Hypocreomycetidae</taxon>
        <taxon>Hypocreales</taxon>
        <taxon>Nectriaceae</taxon>
        <taxon>Fusarium</taxon>
        <taxon>Fusarium staphyleae species complex</taxon>
    </lineage>
</organism>
<accession>A0A8H4URB1</accession>
<name>A0A8H4URB1_9HYPO</name>
<evidence type="ECO:0000256" key="1">
    <source>
        <dbReference type="SAM" id="MobiDB-lite"/>
    </source>
</evidence>
<feature type="region of interest" description="Disordered" evidence="1">
    <location>
        <begin position="118"/>
        <end position="200"/>
    </location>
</feature>
<gene>
    <name evidence="2" type="ORF">FZEAL_2520</name>
</gene>
<proteinExistence type="predicted"/>
<feature type="compositionally biased region" description="Basic residues" evidence="1">
    <location>
        <begin position="150"/>
        <end position="160"/>
    </location>
</feature>
<dbReference type="OrthoDB" id="4367324at2759"/>
<dbReference type="AlphaFoldDB" id="A0A8H4URB1"/>
<evidence type="ECO:0000313" key="2">
    <source>
        <dbReference type="EMBL" id="KAF4981718.1"/>
    </source>
</evidence>
<keyword evidence="3" id="KW-1185">Reference proteome</keyword>
<reference evidence="2" key="1">
    <citation type="journal article" date="2020" name="BMC Genomics">
        <title>Correction to: Identification and distribution of gene clusters required for synthesis of sphingolipid metabolism inhibitors in diverse species of the filamentous fungus Fusarium.</title>
        <authorList>
            <person name="Kim H.S."/>
            <person name="Lohmar J.M."/>
            <person name="Busman M."/>
            <person name="Brown D.W."/>
            <person name="Naumann T.A."/>
            <person name="Divon H.H."/>
            <person name="Lysoe E."/>
            <person name="Uhlig S."/>
            <person name="Proctor R.H."/>
        </authorList>
    </citation>
    <scope>NUCLEOTIDE SEQUENCE</scope>
    <source>
        <strain evidence="2">NRRL 22465</strain>
    </source>
</reference>